<dbReference type="HOGENOM" id="CLU_3028487_0_0_10"/>
<dbReference type="Proteomes" id="UP000027442">
    <property type="component" value="Unassembled WGS sequence"/>
</dbReference>
<comment type="caution">
    <text evidence="1">The sequence shown here is derived from an EMBL/GenBank/DDBJ whole genome shotgun (WGS) entry which is preliminary data.</text>
</comment>
<dbReference type="AlphaFoldDB" id="A0A069QLR8"/>
<reference evidence="1 2" key="1">
    <citation type="submission" date="2013-08" db="EMBL/GenBank/DDBJ databases">
        <authorList>
            <person name="Weinstock G."/>
            <person name="Sodergren E."/>
            <person name="Wylie T."/>
            <person name="Fulton L."/>
            <person name="Fulton R."/>
            <person name="Fronick C."/>
            <person name="O'Laughlin M."/>
            <person name="Godfrey J."/>
            <person name="Miner T."/>
            <person name="Herter B."/>
            <person name="Appelbaum E."/>
            <person name="Cordes M."/>
            <person name="Lek S."/>
            <person name="Wollam A."/>
            <person name="Pepin K.H."/>
            <person name="Palsikar V.B."/>
            <person name="Mitreva M."/>
            <person name="Wilson R.K."/>
        </authorList>
    </citation>
    <scope>NUCLEOTIDE SEQUENCE [LARGE SCALE GENOMIC DNA]</scope>
    <source>
        <strain evidence="1 2">ATCC 15930</strain>
    </source>
</reference>
<sequence length="55" mass="6476">MLSENLYFPFGNIPTSHLPHRKANDTGYIDIVKHRTKGARPWFCAFSYYFLLLVK</sequence>
<accession>A0A069QLR8</accession>
<keyword evidence="2" id="KW-1185">Reference proteome</keyword>
<proteinExistence type="predicted"/>
<gene>
    <name evidence="1" type="ORF">HMPREF1991_00934</name>
</gene>
<dbReference type="EMBL" id="JNGW01000035">
    <property type="protein sequence ID" value="KDR52979.1"/>
    <property type="molecule type" value="Genomic_DNA"/>
</dbReference>
<name>A0A069QLR8_HOYLO</name>
<protein>
    <submittedName>
        <fullName evidence="1">Uncharacterized protein</fullName>
    </submittedName>
</protein>
<evidence type="ECO:0000313" key="1">
    <source>
        <dbReference type="EMBL" id="KDR52979.1"/>
    </source>
</evidence>
<evidence type="ECO:0000313" key="2">
    <source>
        <dbReference type="Proteomes" id="UP000027442"/>
    </source>
</evidence>
<organism evidence="1 2">
    <name type="scientific">Hoylesella loescheii DSM 19665 = JCM 12249 = ATCC 15930</name>
    <dbReference type="NCBI Taxonomy" id="1122985"/>
    <lineage>
        <taxon>Bacteria</taxon>
        <taxon>Pseudomonadati</taxon>
        <taxon>Bacteroidota</taxon>
        <taxon>Bacteroidia</taxon>
        <taxon>Bacteroidales</taxon>
        <taxon>Prevotellaceae</taxon>
        <taxon>Hoylesella</taxon>
    </lineage>
</organism>